<accession>A0A7W6ER10</accession>
<dbReference type="AlphaFoldDB" id="A0A7W6ER10"/>
<proteinExistence type="predicted"/>
<comment type="caution">
    <text evidence="2">The sequence shown here is derived from an EMBL/GenBank/DDBJ whole genome shotgun (WGS) entry which is preliminary data.</text>
</comment>
<name>A0A7W6ER10_9BACT</name>
<keyword evidence="3" id="KW-1185">Reference proteome</keyword>
<gene>
    <name evidence="2" type="ORF">FHS57_003195</name>
</gene>
<organism evidence="2 3">
    <name type="scientific">Runella defluvii</name>
    <dbReference type="NCBI Taxonomy" id="370973"/>
    <lineage>
        <taxon>Bacteria</taxon>
        <taxon>Pseudomonadati</taxon>
        <taxon>Bacteroidota</taxon>
        <taxon>Cytophagia</taxon>
        <taxon>Cytophagales</taxon>
        <taxon>Spirosomataceae</taxon>
        <taxon>Runella</taxon>
    </lineage>
</organism>
<dbReference type="EMBL" id="JACIBY010000006">
    <property type="protein sequence ID" value="MBB3839189.1"/>
    <property type="molecule type" value="Genomic_DNA"/>
</dbReference>
<evidence type="ECO:0000313" key="3">
    <source>
        <dbReference type="Proteomes" id="UP000541352"/>
    </source>
</evidence>
<keyword evidence="1" id="KW-0812">Transmembrane</keyword>
<feature type="transmembrane region" description="Helical" evidence="1">
    <location>
        <begin position="39"/>
        <end position="59"/>
    </location>
</feature>
<evidence type="ECO:0008006" key="4">
    <source>
        <dbReference type="Google" id="ProtNLM"/>
    </source>
</evidence>
<sequence length="69" mass="8038">MSKTRELALVALSLLAWALYNNPILSIFNRLSFKWRTPVLYMGIFGIWFLIIVVTFLIVNNTNNHHSDE</sequence>
<keyword evidence="1" id="KW-0472">Membrane</keyword>
<dbReference type="RefSeq" id="WP_122933860.1">
    <property type="nucleotide sequence ID" value="NZ_JACIBY010000006.1"/>
</dbReference>
<dbReference type="Proteomes" id="UP000541352">
    <property type="component" value="Unassembled WGS sequence"/>
</dbReference>
<evidence type="ECO:0000256" key="1">
    <source>
        <dbReference type="SAM" id="Phobius"/>
    </source>
</evidence>
<evidence type="ECO:0000313" key="2">
    <source>
        <dbReference type="EMBL" id="MBB3839189.1"/>
    </source>
</evidence>
<keyword evidence="1" id="KW-1133">Transmembrane helix</keyword>
<protein>
    <recommendedName>
        <fullName evidence="4">DUF3311 domain-containing protein</fullName>
    </recommendedName>
</protein>
<reference evidence="2 3" key="1">
    <citation type="submission" date="2020-08" db="EMBL/GenBank/DDBJ databases">
        <title>Genomic Encyclopedia of Type Strains, Phase IV (KMG-IV): sequencing the most valuable type-strain genomes for metagenomic binning, comparative biology and taxonomic classification.</title>
        <authorList>
            <person name="Goeker M."/>
        </authorList>
    </citation>
    <scope>NUCLEOTIDE SEQUENCE [LARGE SCALE GENOMIC DNA]</scope>
    <source>
        <strain evidence="2 3">DSM 17976</strain>
    </source>
</reference>